<keyword evidence="3" id="KW-1185">Reference proteome</keyword>
<name>A0A9P4I7P7_9PEZI</name>
<feature type="compositionally biased region" description="Polar residues" evidence="1">
    <location>
        <begin position="333"/>
        <end position="349"/>
    </location>
</feature>
<feature type="region of interest" description="Disordered" evidence="1">
    <location>
        <begin position="280"/>
        <end position="409"/>
    </location>
</feature>
<evidence type="ECO:0000313" key="2">
    <source>
        <dbReference type="EMBL" id="KAF2094672.1"/>
    </source>
</evidence>
<feature type="compositionally biased region" description="Gly residues" evidence="1">
    <location>
        <begin position="181"/>
        <end position="190"/>
    </location>
</feature>
<reference evidence="2" key="1">
    <citation type="journal article" date="2020" name="Stud. Mycol.">
        <title>101 Dothideomycetes genomes: a test case for predicting lifestyles and emergence of pathogens.</title>
        <authorList>
            <person name="Haridas S."/>
            <person name="Albert R."/>
            <person name="Binder M."/>
            <person name="Bloem J."/>
            <person name="Labutti K."/>
            <person name="Salamov A."/>
            <person name="Andreopoulos B."/>
            <person name="Baker S."/>
            <person name="Barry K."/>
            <person name="Bills G."/>
            <person name="Bluhm B."/>
            <person name="Cannon C."/>
            <person name="Castanera R."/>
            <person name="Culley D."/>
            <person name="Daum C."/>
            <person name="Ezra D."/>
            <person name="Gonzalez J."/>
            <person name="Henrissat B."/>
            <person name="Kuo A."/>
            <person name="Liang C."/>
            <person name="Lipzen A."/>
            <person name="Lutzoni F."/>
            <person name="Magnuson J."/>
            <person name="Mondo S."/>
            <person name="Nolan M."/>
            <person name="Ohm R."/>
            <person name="Pangilinan J."/>
            <person name="Park H.-J."/>
            <person name="Ramirez L."/>
            <person name="Alfaro M."/>
            <person name="Sun H."/>
            <person name="Tritt A."/>
            <person name="Yoshinaga Y."/>
            <person name="Zwiers L.-H."/>
            <person name="Turgeon B."/>
            <person name="Goodwin S."/>
            <person name="Spatafora J."/>
            <person name="Crous P."/>
            <person name="Grigoriev I."/>
        </authorList>
    </citation>
    <scope>NUCLEOTIDE SEQUENCE</scope>
    <source>
        <strain evidence="2">CBS 133067</strain>
    </source>
</reference>
<evidence type="ECO:0000256" key="1">
    <source>
        <dbReference type="SAM" id="MobiDB-lite"/>
    </source>
</evidence>
<comment type="caution">
    <text evidence="2">The sequence shown here is derived from an EMBL/GenBank/DDBJ whole genome shotgun (WGS) entry which is preliminary data.</text>
</comment>
<dbReference type="EMBL" id="ML978133">
    <property type="protein sequence ID" value="KAF2094672.1"/>
    <property type="molecule type" value="Genomic_DNA"/>
</dbReference>
<evidence type="ECO:0000313" key="3">
    <source>
        <dbReference type="Proteomes" id="UP000799772"/>
    </source>
</evidence>
<sequence length="409" mass="43690">MLPAVAQVLWQLTHSNYLRGFNDTTIVLAREILTMRDLPLEYIMKFSILIVMAINDPDEWYDSEVSQAPNLTQMTFKTHTRAQSYRRMAEDAWKIAQLNEIAQRTTAEFRAHLEHYSRVLDHLWDRHRLWTDQIDPLGMIEAEDLGPKIVEPYVFPPFQNANALDSSSSSSSSSSSDDPGDGGNGNGNNGGDDEWMNSLLNLDDNPDNAPVVGPHTNGCPHSPDGGCNSLANSLHGGPPPSPSGSLPNGLPNDRPISGLVLGPVLYPVLCPVGGPVGGARTNGDAHGPNRWCVRPTTSLSIGPPPSPSNDVPDELSNGLRDGGPVGGHHTNDSAHGSYSRCNRRTNSLPSGVRPSPSDGFANGSHDGMLRSILASPPNGLLNALPNGLTNGSPTVPPPSPPNDLPNGLH</sequence>
<feature type="compositionally biased region" description="Low complexity" evidence="1">
    <location>
        <begin position="376"/>
        <end position="393"/>
    </location>
</feature>
<dbReference type="AlphaFoldDB" id="A0A9P4I7P7"/>
<dbReference type="Proteomes" id="UP000799772">
    <property type="component" value="Unassembled WGS sequence"/>
</dbReference>
<proteinExistence type="predicted"/>
<feature type="compositionally biased region" description="Low complexity" evidence="1">
    <location>
        <begin position="165"/>
        <end position="177"/>
    </location>
</feature>
<protein>
    <submittedName>
        <fullName evidence="2">Uncharacterized protein</fullName>
    </submittedName>
</protein>
<accession>A0A9P4I7P7</accession>
<gene>
    <name evidence="2" type="ORF">NA57DRAFT_60093</name>
</gene>
<feature type="compositionally biased region" description="Pro residues" evidence="1">
    <location>
        <begin position="394"/>
        <end position="403"/>
    </location>
</feature>
<organism evidence="2 3">
    <name type="scientific">Rhizodiscina lignyota</name>
    <dbReference type="NCBI Taxonomy" id="1504668"/>
    <lineage>
        <taxon>Eukaryota</taxon>
        <taxon>Fungi</taxon>
        <taxon>Dikarya</taxon>
        <taxon>Ascomycota</taxon>
        <taxon>Pezizomycotina</taxon>
        <taxon>Dothideomycetes</taxon>
        <taxon>Pleosporomycetidae</taxon>
        <taxon>Aulographales</taxon>
        <taxon>Rhizodiscinaceae</taxon>
        <taxon>Rhizodiscina</taxon>
    </lineage>
</organism>
<feature type="region of interest" description="Disordered" evidence="1">
    <location>
        <begin position="161"/>
        <end position="251"/>
    </location>
</feature>